<comment type="caution">
    <text evidence="1">The sequence shown here is derived from an EMBL/GenBank/DDBJ whole genome shotgun (WGS) entry which is preliminary data.</text>
</comment>
<keyword evidence="2" id="KW-1185">Reference proteome</keyword>
<name>A0A9W8P7E0_9AGAR</name>
<proteinExistence type="predicted"/>
<protein>
    <submittedName>
        <fullName evidence="1">Uncharacterized protein</fullName>
    </submittedName>
</protein>
<evidence type="ECO:0000313" key="1">
    <source>
        <dbReference type="EMBL" id="KAJ3748459.1"/>
    </source>
</evidence>
<feature type="non-terminal residue" evidence="1">
    <location>
        <position position="1"/>
    </location>
</feature>
<evidence type="ECO:0000313" key="2">
    <source>
        <dbReference type="Proteomes" id="UP001142393"/>
    </source>
</evidence>
<sequence length="136" mass="15060">NLPPIRLNTDPQCNSYPYNNSIMSISSVLNKAAWDHHLQDYPDQKFVNSLLHIICCGANIGFTGDCTHPQCCKNLSLLFEHADVISTNITSQVINGCTAGPYASPPSENFHSSPLGAVTCKRSTKVRRIHHLSWPR</sequence>
<organism evidence="1 2">
    <name type="scientific">Lentinula detonsa</name>
    <dbReference type="NCBI Taxonomy" id="2804962"/>
    <lineage>
        <taxon>Eukaryota</taxon>
        <taxon>Fungi</taxon>
        <taxon>Dikarya</taxon>
        <taxon>Basidiomycota</taxon>
        <taxon>Agaricomycotina</taxon>
        <taxon>Agaricomycetes</taxon>
        <taxon>Agaricomycetidae</taxon>
        <taxon>Agaricales</taxon>
        <taxon>Marasmiineae</taxon>
        <taxon>Omphalotaceae</taxon>
        <taxon>Lentinula</taxon>
    </lineage>
</organism>
<reference evidence="1 2" key="1">
    <citation type="journal article" date="2023" name="Proc. Natl. Acad. Sci. U.S.A.">
        <title>A global phylogenomic analysis of the shiitake genus Lentinula.</title>
        <authorList>
            <person name="Sierra-Patev S."/>
            <person name="Min B."/>
            <person name="Naranjo-Ortiz M."/>
            <person name="Looney B."/>
            <person name="Konkel Z."/>
            <person name="Slot J.C."/>
            <person name="Sakamoto Y."/>
            <person name="Steenwyk J.L."/>
            <person name="Rokas A."/>
            <person name="Carro J."/>
            <person name="Camarero S."/>
            <person name="Ferreira P."/>
            <person name="Molpeceres G."/>
            <person name="Ruiz-Duenas F.J."/>
            <person name="Serrano A."/>
            <person name="Henrissat B."/>
            <person name="Drula E."/>
            <person name="Hughes K.W."/>
            <person name="Mata J.L."/>
            <person name="Ishikawa N.K."/>
            <person name="Vargas-Isla R."/>
            <person name="Ushijima S."/>
            <person name="Smith C.A."/>
            <person name="Donoghue J."/>
            <person name="Ahrendt S."/>
            <person name="Andreopoulos W."/>
            <person name="He G."/>
            <person name="LaButti K."/>
            <person name="Lipzen A."/>
            <person name="Ng V."/>
            <person name="Riley R."/>
            <person name="Sandor L."/>
            <person name="Barry K."/>
            <person name="Martinez A.T."/>
            <person name="Xiao Y."/>
            <person name="Gibbons J.G."/>
            <person name="Terashima K."/>
            <person name="Grigoriev I.V."/>
            <person name="Hibbett D."/>
        </authorList>
    </citation>
    <scope>NUCLEOTIDE SEQUENCE [LARGE SCALE GENOMIC DNA]</scope>
    <source>
        <strain evidence="1 2">TFB7810</strain>
    </source>
</reference>
<dbReference type="AlphaFoldDB" id="A0A9W8P7E0"/>
<dbReference type="Proteomes" id="UP001142393">
    <property type="component" value="Unassembled WGS sequence"/>
</dbReference>
<accession>A0A9W8P7E0</accession>
<dbReference type="EMBL" id="JANVFU010000002">
    <property type="protein sequence ID" value="KAJ3748459.1"/>
    <property type="molecule type" value="Genomic_DNA"/>
</dbReference>
<gene>
    <name evidence="1" type="ORF">DFH05DRAFT_1379300</name>
</gene>
<feature type="non-terminal residue" evidence="1">
    <location>
        <position position="136"/>
    </location>
</feature>